<keyword evidence="1" id="KW-0732">Signal</keyword>
<dbReference type="InterPro" id="IPR000297">
    <property type="entry name" value="PPIase_PpiC"/>
</dbReference>
<keyword evidence="4" id="KW-1185">Reference proteome</keyword>
<dbReference type="PROSITE" id="PS51257">
    <property type="entry name" value="PROKAR_LIPOPROTEIN"/>
    <property type="match status" value="1"/>
</dbReference>
<organism evidence="3 4">
    <name type="scientific">Rubrivivax gelatinosus</name>
    <name type="common">Rhodocyclus gelatinosus</name>
    <name type="synonym">Rhodopseudomonas gelatinosa</name>
    <dbReference type="NCBI Taxonomy" id="28068"/>
    <lineage>
        <taxon>Bacteria</taxon>
        <taxon>Pseudomonadati</taxon>
        <taxon>Pseudomonadota</taxon>
        <taxon>Betaproteobacteria</taxon>
        <taxon>Burkholderiales</taxon>
        <taxon>Sphaerotilaceae</taxon>
        <taxon>Rubrivivax</taxon>
    </lineage>
</organism>
<evidence type="ECO:0000313" key="3">
    <source>
        <dbReference type="EMBL" id="MBK1712498.1"/>
    </source>
</evidence>
<sequence length="319" mass="34530">MHLKTTGGTNPRPRLAATTLVLAVVIVAGCGGSRESASQTAARVNKDDITVHQINFVLQQQRGVQPGQAEVVGRQILERLIDQQLALQKADDLKLDRDPKVVQQLESARRDVLARAYLEKISEGVPRPTPQEIHRYYEDEPALFRERRVYSLQELVIEASPEQAGELKARLNRDPSLPNFVEHLKQVGLRYTGSQVVRGAEQLPLANVKAFARMQPGSLLTQTVPAGLQVIAIVDARDQPVDEKSAGPAIEQFILNDRKRSIVEDNLKAMRAQASIEYVGKFAKDAPAAAAPASAPAPAPAASADALDASAIGKGLGIK</sequence>
<evidence type="ECO:0000256" key="1">
    <source>
        <dbReference type="ARBA" id="ARBA00022729"/>
    </source>
</evidence>
<feature type="domain" description="PpiC" evidence="2">
    <location>
        <begin position="128"/>
        <end position="243"/>
    </location>
</feature>
<accession>A0ABS1DRD5</accession>
<reference evidence="3" key="1">
    <citation type="submission" date="2017-08" db="EMBL/GenBank/DDBJ databases">
        <authorList>
            <person name="Imhoff J.F."/>
            <person name="Rahn T."/>
            <person name="Kuenzel S."/>
            <person name="Neulinger S.C."/>
        </authorList>
    </citation>
    <scope>NUCLEOTIDE SEQUENCE</scope>
    <source>
        <strain evidence="3">IM 151</strain>
    </source>
</reference>
<dbReference type="RefSeq" id="WP_200378246.1">
    <property type="nucleotide sequence ID" value="NZ_NRRU01000019.1"/>
</dbReference>
<protein>
    <submittedName>
        <fullName evidence="3">Peptidyl-prolyl cis-trans isomerase, EpsD family</fullName>
    </submittedName>
</protein>
<dbReference type="EMBL" id="NRRU01000019">
    <property type="protein sequence ID" value="MBK1712498.1"/>
    <property type="molecule type" value="Genomic_DNA"/>
</dbReference>
<dbReference type="PANTHER" id="PTHR47637">
    <property type="entry name" value="CHAPERONE SURA"/>
    <property type="match status" value="1"/>
</dbReference>
<reference evidence="3" key="2">
    <citation type="journal article" date="2020" name="Microorganisms">
        <title>Osmotic Adaptation and Compatible Solute Biosynthesis of Phototrophic Bacteria as Revealed from Genome Analyses.</title>
        <authorList>
            <person name="Imhoff J.F."/>
            <person name="Rahn T."/>
            <person name="Kunzel S."/>
            <person name="Keller A."/>
            <person name="Neulinger S.C."/>
        </authorList>
    </citation>
    <scope>NUCLEOTIDE SEQUENCE</scope>
    <source>
        <strain evidence="3">IM 151</strain>
    </source>
</reference>
<dbReference type="SUPFAM" id="SSF109998">
    <property type="entry name" value="Triger factor/SurA peptide-binding domain-like"/>
    <property type="match status" value="1"/>
</dbReference>
<dbReference type="NCBIfam" id="TIGR02925">
    <property type="entry name" value="cis_trans_EpsD"/>
    <property type="match status" value="1"/>
</dbReference>
<evidence type="ECO:0000259" key="2">
    <source>
        <dbReference type="Pfam" id="PF13145"/>
    </source>
</evidence>
<dbReference type="InterPro" id="IPR050280">
    <property type="entry name" value="OMP_Chaperone_SurA"/>
</dbReference>
<dbReference type="InterPro" id="IPR014274">
    <property type="entry name" value="PPIase_EpsD"/>
</dbReference>
<dbReference type="GO" id="GO:0016853">
    <property type="term" value="F:isomerase activity"/>
    <property type="evidence" value="ECO:0007669"/>
    <property type="project" value="UniProtKB-KW"/>
</dbReference>
<evidence type="ECO:0000313" key="4">
    <source>
        <dbReference type="Proteomes" id="UP001041814"/>
    </source>
</evidence>
<dbReference type="InterPro" id="IPR027304">
    <property type="entry name" value="Trigger_fact/SurA_dom_sf"/>
</dbReference>
<dbReference type="Proteomes" id="UP001041814">
    <property type="component" value="Unassembled WGS sequence"/>
</dbReference>
<dbReference type="PANTHER" id="PTHR47637:SF1">
    <property type="entry name" value="CHAPERONE SURA"/>
    <property type="match status" value="1"/>
</dbReference>
<dbReference type="Pfam" id="PF13624">
    <property type="entry name" value="SurA_N_3"/>
    <property type="match status" value="1"/>
</dbReference>
<proteinExistence type="predicted"/>
<keyword evidence="3" id="KW-0413">Isomerase</keyword>
<dbReference type="Gene3D" id="1.10.8.1040">
    <property type="match status" value="1"/>
</dbReference>
<comment type="caution">
    <text evidence="3">The sequence shown here is derived from an EMBL/GenBank/DDBJ whole genome shotgun (WGS) entry which is preliminary data.</text>
</comment>
<dbReference type="Pfam" id="PF13145">
    <property type="entry name" value="Rotamase_2"/>
    <property type="match status" value="1"/>
</dbReference>
<name>A0ABS1DRD5_RUBGE</name>
<gene>
    <name evidence="3" type="primary">epsD</name>
    <name evidence="3" type="ORF">CKO43_06850</name>
</gene>